<evidence type="ECO:0008006" key="3">
    <source>
        <dbReference type="Google" id="ProtNLM"/>
    </source>
</evidence>
<organism evidence="1 2">
    <name type="scientific">Actinomadura litoris</name>
    <dbReference type="NCBI Taxonomy" id="2678616"/>
    <lineage>
        <taxon>Bacteria</taxon>
        <taxon>Bacillati</taxon>
        <taxon>Actinomycetota</taxon>
        <taxon>Actinomycetes</taxon>
        <taxon>Streptosporangiales</taxon>
        <taxon>Thermomonosporaceae</taxon>
        <taxon>Actinomadura</taxon>
    </lineage>
</organism>
<dbReference type="EMBL" id="WOFH01000014">
    <property type="protein sequence ID" value="MUN41397.1"/>
    <property type="molecule type" value="Genomic_DNA"/>
</dbReference>
<gene>
    <name evidence="1" type="ORF">GNZ18_33115</name>
</gene>
<comment type="caution">
    <text evidence="1">The sequence shown here is derived from an EMBL/GenBank/DDBJ whole genome shotgun (WGS) entry which is preliminary data.</text>
</comment>
<name>A0A7K1LAD5_9ACTN</name>
<reference evidence="1 2" key="1">
    <citation type="submission" date="2019-11" db="EMBL/GenBank/DDBJ databases">
        <authorList>
            <person name="Cao P."/>
        </authorList>
    </citation>
    <scope>NUCLEOTIDE SEQUENCE [LARGE SCALE GENOMIC DNA]</scope>
    <source>
        <strain evidence="1 2">NEAU-AAG5</strain>
    </source>
</reference>
<protein>
    <recommendedName>
        <fullName evidence="3">Minor tail protein</fullName>
    </recommendedName>
</protein>
<dbReference type="RefSeq" id="WP_156220569.1">
    <property type="nucleotide sequence ID" value="NZ_WOFH01000014.1"/>
</dbReference>
<accession>A0A7K1LAD5</accession>
<evidence type="ECO:0000313" key="1">
    <source>
        <dbReference type="EMBL" id="MUN41397.1"/>
    </source>
</evidence>
<dbReference type="AlphaFoldDB" id="A0A7K1LAD5"/>
<proteinExistence type="predicted"/>
<dbReference type="Proteomes" id="UP000432015">
    <property type="component" value="Unassembled WGS sequence"/>
</dbReference>
<sequence>MAAVETAKPFDGSAISSSLEFRKRNRPVPDYVDAAWGSTSLQVSAVGGTSINIANGRGVFQGALYELTGGPLNLTVAANGGGSNRTDYAVATFDSAHTPGVYSRVLAGTAITQNDTGTWDVPLATWQKTPAGAIVNLIDLRPFRGSPVVPCTSAVRPANPTMGMIAYEVDTDRHIKFTGSIWVALLEDTGWVYLTLNGADGHAWTLNNNLRVRRVTGGIVHMRGSIRRDAGSLPTSDDGSAVSILPVGFRPTQTETIFGYHSRSPVVVKLDPSGEVRVIAITADIPATRTIQASGDWFIN</sequence>
<evidence type="ECO:0000313" key="2">
    <source>
        <dbReference type="Proteomes" id="UP000432015"/>
    </source>
</evidence>
<keyword evidence="2" id="KW-1185">Reference proteome</keyword>